<feature type="transmembrane region" description="Helical" evidence="4">
    <location>
        <begin position="20"/>
        <end position="45"/>
    </location>
</feature>
<feature type="domain" description="Low molecular weight antigen MTB12-like C-terminal" evidence="5">
    <location>
        <begin position="141"/>
        <end position="251"/>
    </location>
</feature>
<gene>
    <name evidence="6" type="ORF">Q7514_25470</name>
</gene>
<reference evidence="6 7" key="1">
    <citation type="submission" date="2023-07" db="EMBL/GenBank/DDBJ databases">
        <authorList>
            <person name="Girao M."/>
            <person name="Carvalho M.F."/>
        </authorList>
    </citation>
    <scope>NUCLEOTIDE SEQUENCE [LARGE SCALE GENOMIC DNA]</scope>
    <source>
        <strain evidence="6 7">YIM65754</strain>
    </source>
</reference>
<evidence type="ECO:0000256" key="1">
    <source>
        <dbReference type="ARBA" id="ARBA00022729"/>
    </source>
</evidence>
<dbReference type="Proteomes" id="UP001336020">
    <property type="component" value="Unassembled WGS sequence"/>
</dbReference>
<accession>A0ABU7LH33</accession>
<evidence type="ECO:0000256" key="3">
    <source>
        <dbReference type="SAM" id="MobiDB-lite"/>
    </source>
</evidence>
<name>A0ABU7LH33_9NOCA</name>
<keyword evidence="4" id="KW-1133">Transmembrane helix</keyword>
<proteinExistence type="inferred from homology"/>
<dbReference type="InterPro" id="IPR058644">
    <property type="entry name" value="Mtb12-like_C"/>
</dbReference>
<keyword evidence="4" id="KW-0472">Membrane</keyword>
<feature type="region of interest" description="Disordered" evidence="3">
    <location>
        <begin position="77"/>
        <end position="144"/>
    </location>
</feature>
<comment type="similarity">
    <text evidence="2">Belongs to the MTB12 family.</text>
</comment>
<organism evidence="6 7">
    <name type="scientific">Rhodococcus artemisiae</name>
    <dbReference type="NCBI Taxonomy" id="714159"/>
    <lineage>
        <taxon>Bacteria</taxon>
        <taxon>Bacillati</taxon>
        <taxon>Actinomycetota</taxon>
        <taxon>Actinomycetes</taxon>
        <taxon>Mycobacteriales</taxon>
        <taxon>Nocardiaceae</taxon>
        <taxon>Rhodococcus</taxon>
    </lineage>
</organism>
<dbReference type="RefSeq" id="WP_330136063.1">
    <property type="nucleotide sequence ID" value="NZ_JAUTXY010000015.1"/>
</dbReference>
<keyword evidence="4" id="KW-0812">Transmembrane</keyword>
<protein>
    <recommendedName>
        <fullName evidence="5">Low molecular weight antigen MTB12-like C-terminal domain-containing protein</fullName>
    </recommendedName>
</protein>
<keyword evidence="1" id="KW-0732">Signal</keyword>
<feature type="compositionally biased region" description="Low complexity" evidence="3">
    <location>
        <begin position="77"/>
        <end position="137"/>
    </location>
</feature>
<evidence type="ECO:0000313" key="6">
    <source>
        <dbReference type="EMBL" id="MEE2060876.1"/>
    </source>
</evidence>
<evidence type="ECO:0000259" key="5">
    <source>
        <dbReference type="Pfam" id="PF26580"/>
    </source>
</evidence>
<sequence>MKAATDSPSTVRPSRGGLGTAATLALALIAVASMVVAAAAVFVAVEVRGQDRQPVAESMSNAAILAALQSLAADRGAAATEAPAGEPAPTGEVEPAPEEGAPTAPAVVAPGPVPAASVAPAPQGTAVPAPEPAAAVPQTSAPSAEQLTATLHSAVDPANSLSYRRSHVERGAEAGAVLEQIGARAGTMLQVVQPRVVDPIDFDGTTASGRLQVTFAGAPGPETPLRLTFVYLDGMWKLSARSVCDVASFNGFSCPSGYVR</sequence>
<evidence type="ECO:0000256" key="2">
    <source>
        <dbReference type="ARBA" id="ARBA00093774"/>
    </source>
</evidence>
<keyword evidence="7" id="KW-1185">Reference proteome</keyword>
<dbReference type="Pfam" id="PF26580">
    <property type="entry name" value="Mtb12_C"/>
    <property type="match status" value="1"/>
</dbReference>
<comment type="caution">
    <text evidence="6">The sequence shown here is derived from an EMBL/GenBank/DDBJ whole genome shotgun (WGS) entry which is preliminary data.</text>
</comment>
<dbReference type="EMBL" id="JAUTXY010000015">
    <property type="protein sequence ID" value="MEE2060876.1"/>
    <property type="molecule type" value="Genomic_DNA"/>
</dbReference>
<evidence type="ECO:0000313" key="7">
    <source>
        <dbReference type="Proteomes" id="UP001336020"/>
    </source>
</evidence>
<evidence type="ECO:0000256" key="4">
    <source>
        <dbReference type="SAM" id="Phobius"/>
    </source>
</evidence>